<dbReference type="InterPro" id="IPR001322">
    <property type="entry name" value="Lamin_tail_dom"/>
</dbReference>
<keyword evidence="2" id="KW-0732">Signal</keyword>
<comment type="caution">
    <text evidence="4">The sequence shown here is derived from an EMBL/GenBank/DDBJ whole genome shotgun (WGS) entry which is preliminary data.</text>
</comment>
<dbReference type="InterPro" id="IPR036691">
    <property type="entry name" value="Endo/exonu/phosph_ase_sf"/>
</dbReference>
<dbReference type="Proteomes" id="UP000650224">
    <property type="component" value="Unassembled WGS sequence"/>
</dbReference>
<sequence>MKHIPARALAIALASITATSLVAAPHAAAAPDGSLPVISEVYGGGGNSGAVYSHDFIELFNPTTEDINLGGWAVQYYSSGGNLGNTTELTGTIPAGGYYLIQQNPGSNTSLPGLPTPDAVGTANMSGSKGSVALVDAAATRVDLVGWGDATLVEGSPAPATTNAISAQRVDSAVDSDDNSVDFVVDTPSPQSSGTEAPTDPVDPVDPITVTIAEIQGTGDTTPLAGQTVITEGVVTAVFAEGGFNGFYMQTPGTGELKSAGDASDGIFVYVGTSGTYPEIGESVTVTGTPAEYYGMTQLGSATFTEAPAPFEEVTPVAIDTMPADPGIRESYEGMLLQPTGDYTVTNNYALNDFGEIGLAAGTEPYYQATEKVTPGAEAIAYELENQAELVTLDDGRSGRYMQGDKDVPMPWIVQDGDTVKSLRTGDQVDFQHPVVFDYRFDLWRFQPTTPVTGNTAGTDLPITWEDSRPAALAAIDAVEGDFHIASFNVLNYFTSLGEDYDCDAYTDINSNPITARNCDVRGAYSQQAFADQQGKIVAAINRLGADVVGLEEIENTAAVTGDIERRDEALNALVDALNTAHGSERWAAVESPLEVGTDEDVIRVAFIYDLTTVKPVGESRIFDDPAYTGTARQPLAQEFQPRDETKESFVGVVNHFKSKGSAVNGDVDTGDGQGASANVRVAQAQALIDHLENQDDWADKPVFILGDLNAYSKETVLSTLAGAGYSNIAAEYDAGYSYQFSGRIGSLDHALGNDAAMGRVVDAEVWGINADESIAFEYSRRNYNTADVFEADNVFRSSDHDPIKVGFSLESTDGTDEPTDDTPSTGSTSGIFATVAGVLGQILSWFQQLPIIKSLFS</sequence>
<dbReference type="EMBL" id="JACSPR010000004">
    <property type="protein sequence ID" value="MBD8030022.1"/>
    <property type="molecule type" value="Genomic_DNA"/>
</dbReference>
<proteinExistence type="predicted"/>
<feature type="chain" id="PRO_5038997581" evidence="2">
    <location>
        <begin position="24"/>
        <end position="858"/>
    </location>
</feature>
<protein>
    <submittedName>
        <fullName evidence="4">ExeM/NucH family extracellular endonuclease</fullName>
    </submittedName>
</protein>
<dbReference type="AlphaFoldDB" id="A0A8I0HPT1"/>
<keyword evidence="5" id="KW-1185">Reference proteome</keyword>
<keyword evidence="4" id="KW-0255">Endonuclease</keyword>
<evidence type="ECO:0000313" key="5">
    <source>
        <dbReference type="Proteomes" id="UP000650224"/>
    </source>
</evidence>
<evidence type="ECO:0000259" key="3">
    <source>
        <dbReference type="PROSITE" id="PS51841"/>
    </source>
</evidence>
<evidence type="ECO:0000256" key="2">
    <source>
        <dbReference type="SAM" id="SignalP"/>
    </source>
</evidence>
<dbReference type="Pfam" id="PF00932">
    <property type="entry name" value="LTD"/>
    <property type="match status" value="1"/>
</dbReference>
<feature type="region of interest" description="Disordered" evidence="1">
    <location>
        <begin position="175"/>
        <end position="205"/>
    </location>
</feature>
<dbReference type="NCBIfam" id="NF033681">
    <property type="entry name" value="ExeM_NucH_DNase"/>
    <property type="match status" value="1"/>
</dbReference>
<feature type="region of interest" description="Disordered" evidence="1">
    <location>
        <begin position="808"/>
        <end position="828"/>
    </location>
</feature>
<dbReference type="Pfam" id="PF03372">
    <property type="entry name" value="Exo_endo_phos"/>
    <property type="match status" value="1"/>
</dbReference>
<evidence type="ECO:0000313" key="4">
    <source>
        <dbReference type="EMBL" id="MBD8030022.1"/>
    </source>
</evidence>
<dbReference type="SUPFAM" id="SSF74853">
    <property type="entry name" value="Lamin A/C globular tail domain"/>
    <property type="match status" value="1"/>
</dbReference>
<dbReference type="PANTHER" id="PTHR42834:SF1">
    <property type="entry name" value="ENDONUCLEASE_EXONUCLEASE_PHOSPHATASE FAMILY PROTEIN (AFU_ORTHOLOGUE AFUA_3G09210)"/>
    <property type="match status" value="1"/>
</dbReference>
<reference evidence="4 5" key="1">
    <citation type="submission" date="2020-08" db="EMBL/GenBank/DDBJ databases">
        <title>A Genomic Blueprint of the Chicken Gut Microbiome.</title>
        <authorList>
            <person name="Gilroy R."/>
            <person name="Ravi A."/>
            <person name="Getino M."/>
            <person name="Pursley I."/>
            <person name="Horton D.L."/>
            <person name="Alikhan N.-F."/>
            <person name="Baker D."/>
            <person name="Gharbi K."/>
            <person name="Hall N."/>
            <person name="Watson M."/>
            <person name="Adriaenssens E.M."/>
            <person name="Foster-Nyarko E."/>
            <person name="Jarju S."/>
            <person name="Secka A."/>
            <person name="Antonio M."/>
            <person name="Oren A."/>
            <person name="Chaudhuri R."/>
            <person name="La Ragione R.M."/>
            <person name="Hildebrand F."/>
            <person name="Pallen M.J."/>
        </authorList>
    </citation>
    <scope>NUCLEOTIDE SEQUENCE [LARGE SCALE GENOMIC DNA]</scope>
    <source>
        <strain evidence="4 5">Sa1YVA5</strain>
    </source>
</reference>
<feature type="domain" description="LTD" evidence="3">
    <location>
        <begin position="23"/>
        <end position="149"/>
    </location>
</feature>
<accession>A0A8I0HPT1</accession>
<organism evidence="4 5">
    <name type="scientific">Corynebacterium gallinarum</name>
    <dbReference type="NCBI Taxonomy" id="2762214"/>
    <lineage>
        <taxon>Bacteria</taxon>
        <taxon>Bacillati</taxon>
        <taxon>Actinomycetota</taxon>
        <taxon>Actinomycetes</taxon>
        <taxon>Mycobacteriales</taxon>
        <taxon>Corynebacteriaceae</taxon>
        <taxon>Corynebacterium</taxon>
    </lineage>
</organism>
<dbReference type="SUPFAM" id="SSF56219">
    <property type="entry name" value="DNase I-like"/>
    <property type="match status" value="1"/>
</dbReference>
<dbReference type="CDD" id="cd10283">
    <property type="entry name" value="MnuA_DNase1-like"/>
    <property type="match status" value="1"/>
</dbReference>
<dbReference type="InterPro" id="IPR036415">
    <property type="entry name" value="Lamin_tail_dom_sf"/>
</dbReference>
<dbReference type="CDD" id="cd04486">
    <property type="entry name" value="YhcR_OBF_like"/>
    <property type="match status" value="1"/>
</dbReference>
<dbReference type="Gene3D" id="3.60.10.10">
    <property type="entry name" value="Endonuclease/exonuclease/phosphatase"/>
    <property type="match status" value="1"/>
</dbReference>
<keyword evidence="4" id="KW-0540">Nuclease</keyword>
<keyword evidence="4" id="KW-0378">Hydrolase</keyword>
<name>A0A8I0HPT1_9CORY</name>
<dbReference type="PROSITE" id="PS51841">
    <property type="entry name" value="LTD"/>
    <property type="match status" value="1"/>
</dbReference>
<dbReference type="InterPro" id="IPR005135">
    <property type="entry name" value="Endo/exonuclease/phosphatase"/>
</dbReference>
<evidence type="ECO:0000256" key="1">
    <source>
        <dbReference type="SAM" id="MobiDB-lite"/>
    </source>
</evidence>
<dbReference type="GO" id="GO:0004519">
    <property type="term" value="F:endonuclease activity"/>
    <property type="evidence" value="ECO:0007669"/>
    <property type="project" value="UniProtKB-KW"/>
</dbReference>
<dbReference type="RefSeq" id="WP_191733254.1">
    <property type="nucleotide sequence ID" value="NZ_JACSPR010000004.1"/>
</dbReference>
<gene>
    <name evidence="4" type="ORF">H9627_06770</name>
</gene>
<feature type="signal peptide" evidence="2">
    <location>
        <begin position="1"/>
        <end position="23"/>
    </location>
</feature>
<dbReference type="InterPro" id="IPR047971">
    <property type="entry name" value="ExeM-like"/>
</dbReference>
<dbReference type="PANTHER" id="PTHR42834">
    <property type="entry name" value="ENDONUCLEASE/EXONUCLEASE/PHOSPHATASE FAMILY PROTEIN (AFU_ORTHOLOGUE AFUA_3G09210)"/>
    <property type="match status" value="1"/>
</dbReference>